<feature type="compositionally biased region" description="Basic and acidic residues" evidence="1">
    <location>
        <begin position="104"/>
        <end position="119"/>
    </location>
</feature>
<dbReference type="EMBL" id="CAUYUJ010014618">
    <property type="protein sequence ID" value="CAK0843948.1"/>
    <property type="molecule type" value="Genomic_DNA"/>
</dbReference>
<name>A0ABN9TDY9_9DINO</name>
<evidence type="ECO:0000313" key="3">
    <source>
        <dbReference type="Proteomes" id="UP001189429"/>
    </source>
</evidence>
<accession>A0ABN9TDY9</accession>
<feature type="compositionally biased region" description="Polar residues" evidence="1">
    <location>
        <begin position="134"/>
        <end position="143"/>
    </location>
</feature>
<evidence type="ECO:0000313" key="2">
    <source>
        <dbReference type="EMBL" id="CAK0843948.1"/>
    </source>
</evidence>
<reference evidence="2" key="1">
    <citation type="submission" date="2023-10" db="EMBL/GenBank/DDBJ databases">
        <authorList>
            <person name="Chen Y."/>
            <person name="Shah S."/>
            <person name="Dougan E. K."/>
            <person name="Thang M."/>
            <person name="Chan C."/>
        </authorList>
    </citation>
    <scope>NUCLEOTIDE SEQUENCE [LARGE SCALE GENOMIC DNA]</scope>
</reference>
<dbReference type="Proteomes" id="UP001189429">
    <property type="component" value="Unassembled WGS sequence"/>
</dbReference>
<gene>
    <name evidence="2" type="ORF">PCOR1329_LOCUS38140</name>
</gene>
<feature type="compositionally biased region" description="Basic residues" evidence="1">
    <location>
        <begin position="90"/>
        <end position="103"/>
    </location>
</feature>
<organism evidence="2 3">
    <name type="scientific">Prorocentrum cordatum</name>
    <dbReference type="NCBI Taxonomy" id="2364126"/>
    <lineage>
        <taxon>Eukaryota</taxon>
        <taxon>Sar</taxon>
        <taxon>Alveolata</taxon>
        <taxon>Dinophyceae</taxon>
        <taxon>Prorocentrales</taxon>
        <taxon>Prorocentraceae</taxon>
        <taxon>Prorocentrum</taxon>
    </lineage>
</organism>
<evidence type="ECO:0000256" key="1">
    <source>
        <dbReference type="SAM" id="MobiDB-lite"/>
    </source>
</evidence>
<keyword evidence="3" id="KW-1185">Reference proteome</keyword>
<proteinExistence type="predicted"/>
<feature type="region of interest" description="Disordered" evidence="1">
    <location>
        <begin position="53"/>
        <end position="143"/>
    </location>
</feature>
<comment type="caution">
    <text evidence="2">The sequence shown here is derived from an EMBL/GenBank/DDBJ whole genome shotgun (WGS) entry which is preliminary data.</text>
</comment>
<protein>
    <submittedName>
        <fullName evidence="2">Uncharacterized protein</fullName>
    </submittedName>
</protein>
<sequence>MGLHGTYRHSPDLTRISKRIEWWRRWPPNRPNRANKGQGSDIATFSLLSQAKGVALARGPAAVPGTSAPHAAPENPGAPQQDRGLSPARRGARAASRRPSRVRGRVDGGRAGPEGDARLRGLRPSFCAPASRAASPSTGCAAP</sequence>